<name>K1QBX1_MAGGI</name>
<gene>
    <name evidence="3" type="ORF">CGI_10012593</name>
</gene>
<feature type="transmembrane region" description="Helical" evidence="2">
    <location>
        <begin position="89"/>
        <end position="115"/>
    </location>
</feature>
<accession>K1QBX1</accession>
<reference evidence="3" key="1">
    <citation type="journal article" date="2012" name="Nature">
        <title>The oyster genome reveals stress adaptation and complexity of shell formation.</title>
        <authorList>
            <person name="Zhang G."/>
            <person name="Fang X."/>
            <person name="Guo X."/>
            <person name="Li L."/>
            <person name="Luo R."/>
            <person name="Xu F."/>
            <person name="Yang P."/>
            <person name="Zhang L."/>
            <person name="Wang X."/>
            <person name="Qi H."/>
            <person name="Xiong Z."/>
            <person name="Que H."/>
            <person name="Xie Y."/>
            <person name="Holland P.W."/>
            <person name="Paps J."/>
            <person name="Zhu Y."/>
            <person name="Wu F."/>
            <person name="Chen Y."/>
            <person name="Wang J."/>
            <person name="Peng C."/>
            <person name="Meng J."/>
            <person name="Yang L."/>
            <person name="Liu J."/>
            <person name="Wen B."/>
            <person name="Zhang N."/>
            <person name="Huang Z."/>
            <person name="Zhu Q."/>
            <person name="Feng Y."/>
            <person name="Mount A."/>
            <person name="Hedgecock D."/>
            <person name="Xu Z."/>
            <person name="Liu Y."/>
            <person name="Domazet-Loso T."/>
            <person name="Du Y."/>
            <person name="Sun X."/>
            <person name="Zhang S."/>
            <person name="Liu B."/>
            <person name="Cheng P."/>
            <person name="Jiang X."/>
            <person name="Li J."/>
            <person name="Fan D."/>
            <person name="Wang W."/>
            <person name="Fu W."/>
            <person name="Wang T."/>
            <person name="Wang B."/>
            <person name="Zhang J."/>
            <person name="Peng Z."/>
            <person name="Li Y."/>
            <person name="Li N."/>
            <person name="Wang J."/>
            <person name="Chen M."/>
            <person name="He Y."/>
            <person name="Tan F."/>
            <person name="Song X."/>
            <person name="Zheng Q."/>
            <person name="Huang R."/>
            <person name="Yang H."/>
            <person name="Du X."/>
            <person name="Chen L."/>
            <person name="Yang M."/>
            <person name="Gaffney P.M."/>
            <person name="Wang S."/>
            <person name="Luo L."/>
            <person name="She Z."/>
            <person name="Ming Y."/>
            <person name="Huang W."/>
            <person name="Zhang S."/>
            <person name="Huang B."/>
            <person name="Zhang Y."/>
            <person name="Qu T."/>
            <person name="Ni P."/>
            <person name="Miao G."/>
            <person name="Wang J."/>
            <person name="Wang Q."/>
            <person name="Steinberg C.E."/>
            <person name="Wang H."/>
            <person name="Li N."/>
            <person name="Qian L."/>
            <person name="Zhang G."/>
            <person name="Li Y."/>
            <person name="Yang H."/>
            <person name="Liu X."/>
            <person name="Wang J."/>
            <person name="Yin Y."/>
            <person name="Wang J."/>
        </authorList>
    </citation>
    <scope>NUCLEOTIDE SEQUENCE [LARGE SCALE GENOMIC DNA]</scope>
    <source>
        <strain evidence="3">05x7-T-G4-1.051#20</strain>
    </source>
</reference>
<sequence length="159" mass="17269">MHLNLSFNETDGFCHVLRPEYRNIYAFKGNLKVTLRKQMNKIISCNTALNADGTCNSDSDCPFSFYHCCTGTKWCCPSGYICTGTSTCIGIGVIIGPIVGLVVIIACVVVCCICYKKKQQTPGVVFNPQAQPAYGQSNPAYGSPQPQPYSVQPPMPTKA</sequence>
<dbReference type="InParanoid" id="K1QBX1"/>
<evidence type="ECO:0000313" key="3">
    <source>
        <dbReference type="EMBL" id="EKC26315.1"/>
    </source>
</evidence>
<dbReference type="EMBL" id="JH817476">
    <property type="protein sequence ID" value="EKC26315.1"/>
    <property type="molecule type" value="Genomic_DNA"/>
</dbReference>
<keyword evidence="2" id="KW-0812">Transmembrane</keyword>
<organism evidence="3">
    <name type="scientific">Magallana gigas</name>
    <name type="common">Pacific oyster</name>
    <name type="synonym">Crassostrea gigas</name>
    <dbReference type="NCBI Taxonomy" id="29159"/>
    <lineage>
        <taxon>Eukaryota</taxon>
        <taxon>Metazoa</taxon>
        <taxon>Spiralia</taxon>
        <taxon>Lophotrochozoa</taxon>
        <taxon>Mollusca</taxon>
        <taxon>Bivalvia</taxon>
        <taxon>Autobranchia</taxon>
        <taxon>Pteriomorphia</taxon>
        <taxon>Ostreida</taxon>
        <taxon>Ostreoidea</taxon>
        <taxon>Ostreidae</taxon>
        <taxon>Magallana</taxon>
    </lineage>
</organism>
<feature type="compositionally biased region" description="Pro residues" evidence="1">
    <location>
        <begin position="145"/>
        <end position="159"/>
    </location>
</feature>
<keyword evidence="2" id="KW-1133">Transmembrane helix</keyword>
<protein>
    <submittedName>
        <fullName evidence="3">Uncharacterized protein</fullName>
    </submittedName>
</protein>
<proteinExistence type="predicted"/>
<feature type="region of interest" description="Disordered" evidence="1">
    <location>
        <begin position="136"/>
        <end position="159"/>
    </location>
</feature>
<keyword evidence="2" id="KW-0472">Membrane</keyword>
<evidence type="ECO:0000256" key="1">
    <source>
        <dbReference type="SAM" id="MobiDB-lite"/>
    </source>
</evidence>
<dbReference type="HOGENOM" id="CLU_1662493_0_0_1"/>
<dbReference type="AlphaFoldDB" id="K1QBX1"/>
<evidence type="ECO:0000256" key="2">
    <source>
        <dbReference type="SAM" id="Phobius"/>
    </source>
</evidence>